<dbReference type="SUPFAM" id="SSF50156">
    <property type="entry name" value="PDZ domain-like"/>
    <property type="match status" value="1"/>
</dbReference>
<dbReference type="PATRIC" id="fig|84022.6.peg.2159"/>
<dbReference type="Gene3D" id="2.30.42.10">
    <property type="match status" value="1"/>
</dbReference>
<reference evidence="2 3" key="1">
    <citation type="submission" date="2014-10" db="EMBL/GenBank/DDBJ databases">
        <title>Genome sequence of Clostridium aceticum DSM 1496.</title>
        <authorList>
            <person name="Poehlein A."/>
            <person name="Schiel-Bengelsdorf B."/>
            <person name="Gottschalk G."/>
            <person name="Duerre P."/>
            <person name="Daniel R."/>
        </authorList>
    </citation>
    <scope>NUCLEOTIDE SEQUENCE [LARGE SCALE GENOMIC DNA]</scope>
    <source>
        <strain evidence="2 3">DSM 1496</strain>
    </source>
</reference>
<dbReference type="Pfam" id="PF19238">
    <property type="entry name" value="Radical_SAM_2"/>
    <property type="match status" value="1"/>
</dbReference>
<dbReference type="KEGG" id="cace:CACET_c21570"/>
<proteinExistence type="predicted"/>
<dbReference type="Proteomes" id="UP000035704">
    <property type="component" value="Chromosome"/>
</dbReference>
<evidence type="ECO:0000313" key="3">
    <source>
        <dbReference type="Proteomes" id="UP000035704"/>
    </source>
</evidence>
<feature type="domain" description="PDZ" evidence="1">
    <location>
        <begin position="8"/>
        <end position="64"/>
    </location>
</feature>
<organism evidence="2 3">
    <name type="scientific">Clostridium aceticum</name>
    <dbReference type="NCBI Taxonomy" id="84022"/>
    <lineage>
        <taxon>Bacteria</taxon>
        <taxon>Bacillati</taxon>
        <taxon>Bacillota</taxon>
        <taxon>Clostridia</taxon>
        <taxon>Eubacteriales</taxon>
        <taxon>Clostridiaceae</taxon>
        <taxon>Clostridium</taxon>
    </lineage>
</organism>
<gene>
    <name evidence="2" type="ORF">CACET_c21570</name>
</gene>
<dbReference type="Pfam" id="PF04459">
    <property type="entry name" value="DUF512"/>
    <property type="match status" value="1"/>
</dbReference>
<dbReference type="RefSeq" id="WP_082058212.1">
    <property type="nucleotide sequence ID" value="NZ_CP009687.1"/>
</dbReference>
<dbReference type="EMBL" id="CP009687">
    <property type="protein sequence ID" value="AKL95603.1"/>
    <property type="molecule type" value="Genomic_DNA"/>
</dbReference>
<dbReference type="Gene3D" id="3.20.20.70">
    <property type="entry name" value="Aldolase class I"/>
    <property type="match status" value="1"/>
</dbReference>
<dbReference type="PROSITE" id="PS50106">
    <property type="entry name" value="PDZ"/>
    <property type="match status" value="1"/>
</dbReference>
<protein>
    <submittedName>
        <fullName evidence="2">Fe-S oxidoreductase, NifB/MoaA family</fullName>
    </submittedName>
</protein>
<dbReference type="InterPro" id="IPR058240">
    <property type="entry name" value="rSAM_sf"/>
</dbReference>
<dbReference type="SUPFAM" id="SSF102114">
    <property type="entry name" value="Radical SAM enzymes"/>
    <property type="match status" value="1"/>
</dbReference>
<keyword evidence="3" id="KW-1185">Reference proteome</keyword>
<dbReference type="InterPro" id="IPR001478">
    <property type="entry name" value="PDZ"/>
</dbReference>
<dbReference type="OrthoDB" id="9774724at2"/>
<dbReference type="InterPro" id="IPR045375">
    <property type="entry name" value="Put_radical_SAM-like_N"/>
</dbReference>
<accession>A0A0G3WB86</accession>
<name>A0A0G3WB86_9CLOT</name>
<evidence type="ECO:0000259" key="1">
    <source>
        <dbReference type="PROSITE" id="PS50106"/>
    </source>
</evidence>
<evidence type="ECO:0000313" key="2">
    <source>
        <dbReference type="EMBL" id="AKL95603.1"/>
    </source>
</evidence>
<dbReference type="InterPro" id="IPR007549">
    <property type="entry name" value="DUF512"/>
</dbReference>
<dbReference type="Pfam" id="PF17820">
    <property type="entry name" value="PDZ_6"/>
    <property type="match status" value="1"/>
</dbReference>
<dbReference type="AlphaFoldDB" id="A0A0G3WB86"/>
<dbReference type="InterPro" id="IPR041489">
    <property type="entry name" value="PDZ_6"/>
</dbReference>
<dbReference type="InterPro" id="IPR036034">
    <property type="entry name" value="PDZ_sf"/>
</dbReference>
<dbReference type="InterPro" id="IPR013785">
    <property type="entry name" value="Aldolase_TIM"/>
</dbReference>
<dbReference type="STRING" id="84022.CACET_c21570"/>
<sequence length="466" mass="53015">MVKLYNYDIILVAGTKKLKVGVFLKESNAKNVISKVVPGSIAEEVEIEVGDLLLSINGETIQDIIEYKFYLSDEYLELAIQKPDGEEWIIEIDKDYDEDLGIEFENPIIDEAKSCKNKCMFCFIDQLPSNMRKSLYFKDDDSRLSFLHGNYITLTNMKDEDIDKIIQYRISPINISVHTTNGALREKMLNNPRAGNILAILKKLADHHIEMNCQIVLCHGVNDGEALDATIKDLEELSYAINSVAVVPVGLTRYREKLYPLEAFNMETALKIIEQIASWQKKLLKKLDRNFVYLSDEFYLLAKKDFPHYEAYDGFPQLENGVGMVAKFQQEFYQHLEELKEMTLEVPQKVTLVTGTLVHETINALCQAMMKKIGNLTIQVEAIQNEFFGGQVSVTGLITATDLLKNLQGKDLGAKILLPESMLKSEEEVFLDDITISELERKLQTKVQVCEVEGSILIDKILDFKS</sequence>